<keyword evidence="2" id="KW-1185">Reference proteome</keyword>
<dbReference type="EMBL" id="FUZZ01000005">
    <property type="protein sequence ID" value="SKD09762.1"/>
    <property type="molecule type" value="Genomic_DNA"/>
</dbReference>
<dbReference type="Proteomes" id="UP000190166">
    <property type="component" value="Unassembled WGS sequence"/>
</dbReference>
<dbReference type="STRING" id="393003.SAMN05660461_5654"/>
<evidence type="ECO:0000313" key="2">
    <source>
        <dbReference type="Proteomes" id="UP000190166"/>
    </source>
</evidence>
<sequence length="63" mass="6988">MKILLIALTLTGFCSCYNSTESYDESRELVPNPEGYQKDTVIQSPVDSVQLMDTVGMKTQAVQ</sequence>
<evidence type="ECO:0000313" key="1">
    <source>
        <dbReference type="EMBL" id="SKD09762.1"/>
    </source>
</evidence>
<protein>
    <submittedName>
        <fullName evidence="1">Uncharacterized protein</fullName>
    </submittedName>
</protein>
<dbReference type="AlphaFoldDB" id="A0A1T5PAS5"/>
<accession>A0A1T5PAS5</accession>
<gene>
    <name evidence="1" type="ORF">SAMN05660461_5654</name>
</gene>
<organism evidence="1 2">
    <name type="scientific">Chitinophaga ginsengisegetis</name>
    <dbReference type="NCBI Taxonomy" id="393003"/>
    <lineage>
        <taxon>Bacteria</taxon>
        <taxon>Pseudomonadati</taxon>
        <taxon>Bacteroidota</taxon>
        <taxon>Chitinophagia</taxon>
        <taxon>Chitinophagales</taxon>
        <taxon>Chitinophagaceae</taxon>
        <taxon>Chitinophaga</taxon>
    </lineage>
</organism>
<reference evidence="1 2" key="1">
    <citation type="submission" date="2017-02" db="EMBL/GenBank/DDBJ databases">
        <authorList>
            <person name="Peterson S.W."/>
        </authorList>
    </citation>
    <scope>NUCLEOTIDE SEQUENCE [LARGE SCALE GENOMIC DNA]</scope>
    <source>
        <strain evidence="1 2">DSM 18108</strain>
    </source>
</reference>
<dbReference type="RefSeq" id="WP_079472906.1">
    <property type="nucleotide sequence ID" value="NZ_FUZZ01000005.1"/>
</dbReference>
<proteinExistence type="predicted"/>
<dbReference type="PROSITE" id="PS51257">
    <property type="entry name" value="PROKAR_LIPOPROTEIN"/>
    <property type="match status" value="1"/>
</dbReference>
<name>A0A1T5PAS5_9BACT</name>